<dbReference type="InterPro" id="IPR029018">
    <property type="entry name" value="Hex-like_dom2"/>
</dbReference>
<evidence type="ECO:0000256" key="4">
    <source>
        <dbReference type="ARBA" id="ARBA00022801"/>
    </source>
</evidence>
<evidence type="ECO:0000256" key="2">
    <source>
        <dbReference type="ARBA" id="ARBA00006285"/>
    </source>
</evidence>
<evidence type="ECO:0000259" key="8">
    <source>
        <dbReference type="Pfam" id="PF02838"/>
    </source>
</evidence>
<evidence type="ECO:0000256" key="3">
    <source>
        <dbReference type="ARBA" id="ARBA00012663"/>
    </source>
</evidence>
<dbReference type="GO" id="GO:0004563">
    <property type="term" value="F:beta-N-acetylhexosaminidase activity"/>
    <property type="evidence" value="ECO:0007669"/>
    <property type="project" value="UniProtKB-EC"/>
</dbReference>
<dbReference type="InterPro" id="IPR015882">
    <property type="entry name" value="HEX_bac_N"/>
</dbReference>
<dbReference type="PANTHER" id="PTHR22600">
    <property type="entry name" value="BETA-HEXOSAMINIDASE"/>
    <property type="match status" value="1"/>
</dbReference>
<dbReference type="InterPro" id="IPR015883">
    <property type="entry name" value="Glyco_hydro_20_cat"/>
</dbReference>
<dbReference type="SUPFAM" id="SSF51445">
    <property type="entry name" value="(Trans)glycosidases"/>
    <property type="match status" value="1"/>
</dbReference>
<accession>A0A3E4URT4</accession>
<dbReference type="Gene3D" id="2.60.120.260">
    <property type="entry name" value="Galactose-binding domain-like"/>
    <property type="match status" value="1"/>
</dbReference>
<dbReference type="Proteomes" id="UP000261223">
    <property type="component" value="Unassembled WGS sequence"/>
</dbReference>
<dbReference type="InterPro" id="IPR025705">
    <property type="entry name" value="Beta_hexosaminidase_sua/sub"/>
</dbReference>
<keyword evidence="5" id="KW-0326">Glycosidase</keyword>
<feature type="active site" description="Proton donor" evidence="6">
    <location>
        <position position="340"/>
    </location>
</feature>
<dbReference type="RefSeq" id="WP_117741466.1">
    <property type="nucleotide sequence ID" value="NZ_QRUB01000005.1"/>
</dbReference>
<dbReference type="PANTHER" id="PTHR22600:SF57">
    <property type="entry name" value="BETA-N-ACETYLHEXOSAMINIDASE"/>
    <property type="match status" value="1"/>
</dbReference>
<dbReference type="PRINTS" id="PR00738">
    <property type="entry name" value="GLHYDRLASE20"/>
</dbReference>
<evidence type="ECO:0000256" key="5">
    <source>
        <dbReference type="ARBA" id="ARBA00023295"/>
    </source>
</evidence>
<dbReference type="InterPro" id="IPR026876">
    <property type="entry name" value="Fn3_assoc_repeat"/>
</dbReference>
<dbReference type="EMBL" id="QRUB01000005">
    <property type="protein sequence ID" value="RGR28335.1"/>
    <property type="molecule type" value="Genomic_DNA"/>
</dbReference>
<dbReference type="GO" id="GO:0016020">
    <property type="term" value="C:membrane"/>
    <property type="evidence" value="ECO:0007669"/>
    <property type="project" value="TreeGrafter"/>
</dbReference>
<reference evidence="11 12" key="1">
    <citation type="submission" date="2018-08" db="EMBL/GenBank/DDBJ databases">
        <title>A genome reference for cultivated species of the human gut microbiota.</title>
        <authorList>
            <person name="Zou Y."/>
            <person name="Xue W."/>
            <person name="Luo G."/>
        </authorList>
    </citation>
    <scope>NUCLEOTIDE SEQUENCE [LARGE SCALE GENOMIC DNA]</scope>
    <source>
        <strain evidence="10 12">AF25-6</strain>
        <strain evidence="9 11">TF03-6</strain>
    </source>
</reference>
<dbReference type="CDD" id="cd06563">
    <property type="entry name" value="GH20_chitobiase-like"/>
    <property type="match status" value="1"/>
</dbReference>
<dbReference type="Pfam" id="PF02838">
    <property type="entry name" value="Glyco_hydro_20b"/>
    <property type="match status" value="1"/>
</dbReference>
<evidence type="ECO:0000313" key="10">
    <source>
        <dbReference type="EMBL" id="RGR28335.1"/>
    </source>
</evidence>
<comment type="similarity">
    <text evidence="2">Belongs to the glycosyl hydrolase 20 family.</text>
</comment>
<organism evidence="9 11">
    <name type="scientific">Bacteroides stercoris</name>
    <dbReference type="NCBI Taxonomy" id="46506"/>
    <lineage>
        <taxon>Bacteria</taxon>
        <taxon>Pseudomonadati</taxon>
        <taxon>Bacteroidota</taxon>
        <taxon>Bacteroidia</taxon>
        <taxon>Bacteroidales</taxon>
        <taxon>Bacteroidaceae</taxon>
        <taxon>Bacteroides</taxon>
    </lineage>
</organism>
<comment type="caution">
    <text evidence="9">The sequence shown here is derived from an EMBL/GenBank/DDBJ whole genome shotgun (WGS) entry which is preliminary data.</text>
</comment>
<evidence type="ECO:0000256" key="1">
    <source>
        <dbReference type="ARBA" id="ARBA00001231"/>
    </source>
</evidence>
<feature type="domain" description="Glycoside hydrolase family 20 catalytic" evidence="7">
    <location>
        <begin position="162"/>
        <end position="509"/>
    </location>
</feature>
<evidence type="ECO:0000313" key="9">
    <source>
        <dbReference type="EMBL" id="RGM14379.1"/>
    </source>
</evidence>
<dbReference type="Gene3D" id="3.30.379.10">
    <property type="entry name" value="Chitobiase/beta-hexosaminidase domain 2-like"/>
    <property type="match status" value="1"/>
</dbReference>
<gene>
    <name evidence="10" type="ORF">DWY58_08105</name>
    <name evidence="9" type="ORF">DXC34_06180</name>
</gene>
<dbReference type="Pfam" id="PF13287">
    <property type="entry name" value="Fn3_assoc"/>
    <property type="match status" value="1"/>
</dbReference>
<dbReference type="Pfam" id="PF00728">
    <property type="entry name" value="Glyco_hydro_20"/>
    <property type="match status" value="1"/>
</dbReference>
<proteinExistence type="inferred from homology"/>
<name>A0A3E4URT4_BACSE</name>
<sequence length="774" mass="88595">MKYIWGVFTAISLALFSCGSGSKESVENYGIIPMPNDITLSRGKYFLQGEKTVAVSSGENEMKVFRYLENFLKNTQVTLRAVSPTEKADIYLLIDNSLKDEAYTLEVASDAIRICSNETAAGLFYGVQSLLQLMPAEIYASDRRYEGRIEIPIVSIKDAPRFPYRGALMDVGRNFLPKEEVLKFLDLMAFYKLNKFHFHLTDDQGWRIEIKKYPKLVEVGSHRSQTQVGHSDYYYPRRFDGKKQAGYYTQEEIREIVKYASDRFITVIPEIEMPGHASAALASYPELSCGLRKDYVVRDYFDVFDEVYCPKEHTFDFLENVLVEVMELFPSHYIHIGGDECPKKAWKKCIHCQTLMKKEGLPDEEALQSWFIHKIEQFVNSRGRDIIGWDEILEGGLAPNATVMSWRGEEGGIIAARQKHKVIMTPSKRCYIDYYQESPEYAPLAIGGFLPLDSVYFYNPLPAGLTTEEQSYIIGTQANIWGEYIQTPEAFEYMAFPRLLAMSEVQWTQPEYKDFVFFTRRLDKEFKRLDYCQVNSCRNFYEVNYAGVWNENHETYEVALSSFCPDAEIHYAINDSVITASSSLYKSPILLSKDAVIYAAVYKEGKSMGRVTHKEFAINKATGCDYKCVPKTEWEHLDESFGLTDGYCGYAQDMRRWVSFSQDSVQIVVELKGTQRIKQVAFASLWRPWNMIWPAKAMSVSVSADGKNFFGVGNKVLSYDFTLTESTRFPASLSFPEVEATFVRLDLLSGGLCPKGYFNEGEQSRLAIDEIEIN</sequence>
<keyword evidence="4 9" id="KW-0378">Hydrolase</keyword>
<evidence type="ECO:0000313" key="12">
    <source>
        <dbReference type="Proteomes" id="UP000284161"/>
    </source>
</evidence>
<evidence type="ECO:0000256" key="6">
    <source>
        <dbReference type="PIRSR" id="PIRSR625705-1"/>
    </source>
</evidence>
<dbReference type="SUPFAM" id="SSF55545">
    <property type="entry name" value="beta-N-acetylhexosaminidase-like domain"/>
    <property type="match status" value="1"/>
</dbReference>
<feature type="domain" description="Beta-hexosaminidase bacterial type N-terminal" evidence="8">
    <location>
        <begin position="29"/>
        <end position="159"/>
    </location>
</feature>
<evidence type="ECO:0000259" key="7">
    <source>
        <dbReference type="Pfam" id="PF00728"/>
    </source>
</evidence>
<dbReference type="EMBL" id="QSSV01000006">
    <property type="protein sequence ID" value="RGM14379.1"/>
    <property type="molecule type" value="Genomic_DNA"/>
</dbReference>
<dbReference type="GO" id="GO:0005975">
    <property type="term" value="P:carbohydrate metabolic process"/>
    <property type="evidence" value="ECO:0007669"/>
    <property type="project" value="InterPro"/>
</dbReference>
<dbReference type="GO" id="GO:0030203">
    <property type="term" value="P:glycosaminoglycan metabolic process"/>
    <property type="evidence" value="ECO:0007669"/>
    <property type="project" value="TreeGrafter"/>
</dbReference>
<evidence type="ECO:0000313" key="11">
    <source>
        <dbReference type="Proteomes" id="UP000261223"/>
    </source>
</evidence>
<dbReference type="InterPro" id="IPR017853">
    <property type="entry name" value="GH"/>
</dbReference>
<dbReference type="AlphaFoldDB" id="A0A3E4URT4"/>
<dbReference type="PROSITE" id="PS51257">
    <property type="entry name" value="PROKAR_LIPOPROTEIN"/>
    <property type="match status" value="1"/>
</dbReference>
<comment type="catalytic activity">
    <reaction evidence="1">
        <text>Hydrolysis of terminal non-reducing N-acetyl-D-hexosamine residues in N-acetyl-beta-D-hexosaminides.</text>
        <dbReference type="EC" id="3.2.1.52"/>
    </reaction>
</comment>
<dbReference type="Proteomes" id="UP000284161">
    <property type="component" value="Unassembled WGS sequence"/>
</dbReference>
<dbReference type="Gene3D" id="3.20.20.80">
    <property type="entry name" value="Glycosidases"/>
    <property type="match status" value="1"/>
</dbReference>
<dbReference type="EC" id="3.2.1.52" evidence="3"/>
<protein>
    <recommendedName>
        <fullName evidence="3">beta-N-acetylhexosaminidase</fullName>
        <ecNumber evidence="3">3.2.1.52</ecNumber>
    </recommendedName>
</protein>